<accession>A0A2L0EHU5</accession>
<feature type="region of interest" description="Disordered" evidence="1">
    <location>
        <begin position="104"/>
        <end position="141"/>
    </location>
</feature>
<sequence length="141" mass="15706">MSTAGRWRELLDRSEWLCAGYPPTLVYVTLPMRTPPRRLGVELGKDVRVTCATLPHLACCGVLRRNVVSDRGQTHSRRARAGADAIRGAGVAVRPYRDVLCRRHRGAAGASHPRDRPAGRVRRHERVDRSDGPGRRRGGLR</sequence>
<feature type="compositionally biased region" description="Basic and acidic residues" evidence="1">
    <location>
        <begin position="125"/>
        <end position="134"/>
    </location>
</feature>
<name>A0A2L0EHU5_SORCE</name>
<dbReference type="Proteomes" id="UP000238348">
    <property type="component" value="Chromosome"/>
</dbReference>
<organism evidence="2 3">
    <name type="scientific">Sorangium cellulosum</name>
    <name type="common">Polyangium cellulosum</name>
    <dbReference type="NCBI Taxonomy" id="56"/>
    <lineage>
        <taxon>Bacteria</taxon>
        <taxon>Pseudomonadati</taxon>
        <taxon>Myxococcota</taxon>
        <taxon>Polyangia</taxon>
        <taxon>Polyangiales</taxon>
        <taxon>Polyangiaceae</taxon>
        <taxon>Sorangium</taxon>
    </lineage>
</organism>
<gene>
    <name evidence="2" type="ORF">SOCE26_002440</name>
</gene>
<dbReference type="EMBL" id="CP012673">
    <property type="protein sequence ID" value="AUX38864.1"/>
    <property type="molecule type" value="Genomic_DNA"/>
</dbReference>
<dbReference type="AlphaFoldDB" id="A0A2L0EHU5"/>
<protein>
    <submittedName>
        <fullName evidence="2">Uncharacterized protein</fullName>
    </submittedName>
</protein>
<evidence type="ECO:0000313" key="2">
    <source>
        <dbReference type="EMBL" id="AUX38864.1"/>
    </source>
</evidence>
<evidence type="ECO:0000313" key="3">
    <source>
        <dbReference type="Proteomes" id="UP000238348"/>
    </source>
</evidence>
<reference evidence="2 3" key="1">
    <citation type="submission" date="2015-09" db="EMBL/GenBank/DDBJ databases">
        <title>Sorangium comparison.</title>
        <authorList>
            <person name="Zaburannyi N."/>
            <person name="Bunk B."/>
            <person name="Overmann J."/>
            <person name="Mueller R."/>
        </authorList>
    </citation>
    <scope>NUCLEOTIDE SEQUENCE [LARGE SCALE GENOMIC DNA]</scope>
    <source>
        <strain evidence="2 3">So ce26</strain>
    </source>
</reference>
<evidence type="ECO:0000256" key="1">
    <source>
        <dbReference type="SAM" id="MobiDB-lite"/>
    </source>
</evidence>
<proteinExistence type="predicted"/>